<dbReference type="Gene3D" id="1.20.120.910">
    <property type="entry name" value="DksA, coiled-coil domain"/>
    <property type="match status" value="1"/>
</dbReference>
<accession>A0A239DXR6</accession>
<reference evidence="2 3" key="1">
    <citation type="submission" date="2017-06" db="EMBL/GenBank/DDBJ databases">
        <authorList>
            <person name="Kim H.J."/>
            <person name="Triplett B.A."/>
        </authorList>
    </citation>
    <scope>NUCLEOTIDE SEQUENCE [LARGE SCALE GENOMIC DNA]</scope>
    <source>
        <strain evidence="2 3">CGMCC 4.1858</strain>
    </source>
</reference>
<proteinExistence type="predicted"/>
<keyword evidence="3" id="KW-1185">Reference proteome</keyword>
<evidence type="ECO:0000313" key="3">
    <source>
        <dbReference type="Proteomes" id="UP000198280"/>
    </source>
</evidence>
<organism evidence="2 3">
    <name type="scientific">Actinacidiphila glaucinigra</name>
    <dbReference type="NCBI Taxonomy" id="235986"/>
    <lineage>
        <taxon>Bacteria</taxon>
        <taxon>Bacillati</taxon>
        <taxon>Actinomycetota</taxon>
        <taxon>Actinomycetes</taxon>
        <taxon>Kitasatosporales</taxon>
        <taxon>Streptomycetaceae</taxon>
        <taxon>Actinacidiphila</taxon>
    </lineage>
</organism>
<name>A0A239DXR6_9ACTN</name>
<dbReference type="Proteomes" id="UP000198280">
    <property type="component" value="Unassembled WGS sequence"/>
</dbReference>
<dbReference type="PANTHER" id="PTHR33823:SF4">
    <property type="entry name" value="GENERAL STRESS PROTEIN 16O"/>
    <property type="match status" value="1"/>
</dbReference>
<sequence>MVNHRTADDRAMQLSAEDLAALRASLHEQRLFRREQLRQIGAPVPAPAHRPPDGRAAAREEVRAALAASARMVLADVEAALERMREGRYGICPLCRGPIPLTHLVVVPQARYCGRCRQARGAAG</sequence>
<gene>
    <name evidence="2" type="ORF">SAMN05216252_105216</name>
</gene>
<dbReference type="EMBL" id="FZOF01000005">
    <property type="protein sequence ID" value="SNS37256.1"/>
    <property type="molecule type" value="Genomic_DNA"/>
</dbReference>
<evidence type="ECO:0000256" key="1">
    <source>
        <dbReference type="PROSITE-ProRule" id="PRU00510"/>
    </source>
</evidence>
<evidence type="ECO:0000313" key="2">
    <source>
        <dbReference type="EMBL" id="SNS37256.1"/>
    </source>
</evidence>
<protein>
    <submittedName>
        <fullName evidence="2">Transcriptional regulator, TraR/DksA family</fullName>
    </submittedName>
</protein>
<feature type="zinc finger region" description="dksA C4-type" evidence="1">
    <location>
        <begin position="92"/>
        <end position="116"/>
    </location>
</feature>
<dbReference type="PROSITE" id="PS51128">
    <property type="entry name" value="ZF_DKSA_2"/>
    <property type="match status" value="1"/>
</dbReference>
<dbReference type="PANTHER" id="PTHR33823">
    <property type="entry name" value="RNA POLYMERASE-BINDING TRANSCRIPTION FACTOR DKSA-RELATED"/>
    <property type="match status" value="1"/>
</dbReference>
<dbReference type="AlphaFoldDB" id="A0A239DXR6"/>